<evidence type="ECO:0000313" key="4">
    <source>
        <dbReference type="Proteomes" id="UP000031518"/>
    </source>
</evidence>
<dbReference type="STRING" id="454194.PYK22_00066"/>
<reference evidence="3 4" key="1">
    <citation type="submission" date="2013-12" db="EMBL/GenBank/DDBJ databases">
        <authorList>
            <person name="Stott M."/>
        </authorList>
    </citation>
    <scope>NUCLEOTIDE SEQUENCE [LARGE SCALE GENOMIC DNA]</scope>
    <source>
        <strain evidence="3 4">K22</strain>
    </source>
</reference>
<dbReference type="RefSeq" id="WP_060635161.1">
    <property type="nucleotide sequence ID" value="NZ_CBXV010000001.1"/>
</dbReference>
<evidence type="ECO:0000256" key="1">
    <source>
        <dbReference type="ARBA" id="ARBA00044755"/>
    </source>
</evidence>
<dbReference type="OrthoDB" id="360546at2"/>
<feature type="compositionally biased region" description="Low complexity" evidence="2">
    <location>
        <begin position="22"/>
        <end position="46"/>
    </location>
</feature>
<dbReference type="EMBL" id="CBXV010000001">
    <property type="protein sequence ID" value="CDM64074.1"/>
    <property type="molecule type" value="Genomic_DNA"/>
</dbReference>
<organism evidence="3 4">
    <name type="scientific">Pyrinomonas methylaliphatogenes</name>
    <dbReference type="NCBI Taxonomy" id="454194"/>
    <lineage>
        <taxon>Bacteria</taxon>
        <taxon>Pseudomonadati</taxon>
        <taxon>Acidobacteriota</taxon>
        <taxon>Blastocatellia</taxon>
        <taxon>Blastocatellales</taxon>
        <taxon>Pyrinomonadaceae</taxon>
        <taxon>Pyrinomonas</taxon>
    </lineage>
</organism>
<sequence length="201" mass="20911">MFRVNKNPKEEQAVNEGPTNQTASPATTAFSAPSASVAATPSSASRAVTESEALARDIKDGKLSGFVGAGTMLKGEATFKALLRVDGHLSGRISSPDGTLIVSTGGQVDADIEVAVAIINGTVNGDIIASKRIEMGRAAKVTGNIQTPALVVENGAIFEGSCRMLQLKEAQDKRREEEKHSTYAESAEPASAVTDYSDVTS</sequence>
<dbReference type="PANTHER" id="PTHR35024">
    <property type="entry name" value="HYPOTHETICAL CYTOSOLIC PROTEIN"/>
    <property type="match status" value="1"/>
</dbReference>
<dbReference type="PANTHER" id="PTHR35024:SF4">
    <property type="entry name" value="POLYMER-FORMING CYTOSKELETAL PROTEIN"/>
    <property type="match status" value="1"/>
</dbReference>
<feature type="compositionally biased region" description="Basic and acidic residues" evidence="2">
    <location>
        <begin position="169"/>
        <end position="182"/>
    </location>
</feature>
<gene>
    <name evidence="3" type="ORF">PYK22_00066</name>
</gene>
<protein>
    <submittedName>
        <fullName evidence="3">Integral membrane protein CcmA involved in cell shape determination</fullName>
    </submittedName>
</protein>
<comment type="similarity">
    <text evidence="1">Belongs to the bactofilin family.</text>
</comment>
<dbReference type="Proteomes" id="UP000031518">
    <property type="component" value="Unassembled WGS sequence"/>
</dbReference>
<feature type="region of interest" description="Disordered" evidence="2">
    <location>
        <begin position="169"/>
        <end position="201"/>
    </location>
</feature>
<evidence type="ECO:0000256" key="2">
    <source>
        <dbReference type="SAM" id="MobiDB-lite"/>
    </source>
</evidence>
<reference evidence="3 4" key="2">
    <citation type="submission" date="2015-01" db="EMBL/GenBank/DDBJ databases">
        <title>Complete genome sequence of Pyrinomonas methylaliphatogenes type strain K22T.</title>
        <authorList>
            <person name="Lee K.C.Y."/>
            <person name="Power J.F."/>
            <person name="Dunfield P.F."/>
            <person name="Morgan X.C."/>
            <person name="Huttenhower C."/>
            <person name="Stott M.B."/>
        </authorList>
    </citation>
    <scope>NUCLEOTIDE SEQUENCE [LARGE SCALE GENOMIC DNA]</scope>
    <source>
        <strain evidence="3 4">K22</strain>
    </source>
</reference>
<accession>A0A0B6WV04</accession>
<dbReference type="Pfam" id="PF04519">
    <property type="entry name" value="Bactofilin"/>
    <property type="match status" value="1"/>
</dbReference>
<feature type="region of interest" description="Disordered" evidence="2">
    <location>
        <begin position="1"/>
        <end position="46"/>
    </location>
</feature>
<proteinExistence type="inferred from homology"/>
<evidence type="ECO:0000313" key="3">
    <source>
        <dbReference type="EMBL" id="CDM64074.1"/>
    </source>
</evidence>
<dbReference type="InterPro" id="IPR007607">
    <property type="entry name" value="BacA/B"/>
</dbReference>
<dbReference type="AlphaFoldDB" id="A0A0B6WV04"/>
<name>A0A0B6WV04_9BACT</name>
<keyword evidence="4" id="KW-1185">Reference proteome</keyword>